<dbReference type="Proteomes" id="UP001207582">
    <property type="component" value="Unassembled WGS sequence"/>
</dbReference>
<proteinExistence type="predicted"/>
<evidence type="ECO:0000259" key="1">
    <source>
        <dbReference type="PROSITE" id="PS50076"/>
    </source>
</evidence>
<dbReference type="RefSeq" id="WP_264773261.1">
    <property type="nucleotide sequence ID" value="NZ_JAPDOG010000027.1"/>
</dbReference>
<dbReference type="Pfam" id="PF05099">
    <property type="entry name" value="TerB"/>
    <property type="match status" value="1"/>
</dbReference>
<accession>A0ABT3J864</accession>
<dbReference type="InterPro" id="IPR007791">
    <property type="entry name" value="DjlA_N"/>
</dbReference>
<evidence type="ECO:0000313" key="2">
    <source>
        <dbReference type="EMBL" id="MCW3783882.1"/>
    </source>
</evidence>
<dbReference type="InterPro" id="IPR001623">
    <property type="entry name" value="DnaJ_domain"/>
</dbReference>
<dbReference type="SUPFAM" id="SSF46565">
    <property type="entry name" value="Chaperone J-domain"/>
    <property type="match status" value="1"/>
</dbReference>
<comment type="caution">
    <text evidence="2">The sequence shown here is derived from an EMBL/GenBank/DDBJ whole genome shotgun (WGS) entry which is preliminary data.</text>
</comment>
<dbReference type="EMBL" id="JAPDOG010000027">
    <property type="protein sequence ID" value="MCW3783882.1"/>
    <property type="molecule type" value="Genomic_DNA"/>
</dbReference>
<keyword evidence="3" id="KW-1185">Reference proteome</keyword>
<name>A0ABT3J864_9RHOB</name>
<dbReference type="InterPro" id="IPR036869">
    <property type="entry name" value="J_dom_sf"/>
</dbReference>
<organism evidence="2 3">
    <name type="scientific">Defluviimonas salinarum</name>
    <dbReference type="NCBI Taxonomy" id="2992147"/>
    <lineage>
        <taxon>Bacteria</taxon>
        <taxon>Pseudomonadati</taxon>
        <taxon>Pseudomonadota</taxon>
        <taxon>Alphaproteobacteria</taxon>
        <taxon>Rhodobacterales</taxon>
        <taxon>Paracoccaceae</taxon>
        <taxon>Albidovulum</taxon>
    </lineage>
</organism>
<dbReference type="Gene3D" id="1.10.3680.10">
    <property type="entry name" value="TerB-like"/>
    <property type="match status" value="1"/>
</dbReference>
<protein>
    <submittedName>
        <fullName evidence="2">Molecular chaperone DjiA</fullName>
    </submittedName>
</protein>
<dbReference type="SMART" id="SM00271">
    <property type="entry name" value="DnaJ"/>
    <property type="match status" value="1"/>
</dbReference>
<dbReference type="InterPro" id="IPR029024">
    <property type="entry name" value="TerB-like"/>
</dbReference>
<dbReference type="Gene3D" id="1.10.287.110">
    <property type="entry name" value="DnaJ domain"/>
    <property type="match status" value="1"/>
</dbReference>
<gene>
    <name evidence="2" type="ORF">OM960_20320</name>
</gene>
<dbReference type="CDD" id="cd06257">
    <property type="entry name" value="DnaJ"/>
    <property type="match status" value="1"/>
</dbReference>
<dbReference type="PROSITE" id="PS50076">
    <property type="entry name" value="DNAJ_2"/>
    <property type="match status" value="1"/>
</dbReference>
<evidence type="ECO:0000313" key="3">
    <source>
        <dbReference type="Proteomes" id="UP001207582"/>
    </source>
</evidence>
<dbReference type="SUPFAM" id="SSF158682">
    <property type="entry name" value="TerB-like"/>
    <property type="match status" value="1"/>
</dbReference>
<dbReference type="CDD" id="cd07316">
    <property type="entry name" value="terB_like_DjlA"/>
    <property type="match status" value="1"/>
</dbReference>
<reference evidence="2 3" key="1">
    <citation type="submission" date="2022-10" db="EMBL/GenBank/DDBJ databases">
        <title>Defluviimonas sp. CAU 1641 isolated from mud.</title>
        <authorList>
            <person name="Kim W."/>
        </authorList>
    </citation>
    <scope>NUCLEOTIDE SEQUENCE [LARGE SCALE GENOMIC DNA]</scope>
    <source>
        <strain evidence="2 3">CAU 1641</strain>
    </source>
</reference>
<sequence length="237" mass="26043">MNDYSLVGRAAGFWKRLLDRLGRMDPFAGSMPAVGPTDPEGFSISLLALSAKIAKADGLITRDEVAVVRSILQVPPGEEKNAARVFNLCGQDPSGYEAYARKISRAIGHGAHADGLREDVLDALFHVAMADGEYHPNEASCLWTVAGIFAIPEARFRMIEARHVPDAWSPHEVLGVPSDAGEEEIRAAWKARVREEHPDRLAARGLPREMLEIAHRRMLDLNRAYEELTVRPGCSPA</sequence>
<feature type="domain" description="J" evidence="1">
    <location>
        <begin position="169"/>
        <end position="233"/>
    </location>
</feature>